<keyword evidence="1" id="KW-0507">mRNA processing</keyword>
<gene>
    <name evidence="7" type="ORF">RJT34_24300</name>
</gene>
<dbReference type="PANTHER" id="PTHR23139">
    <property type="entry name" value="RNA-BINDING PROTEIN"/>
    <property type="match status" value="1"/>
</dbReference>
<reference evidence="7 8" key="1">
    <citation type="submission" date="2024-01" db="EMBL/GenBank/DDBJ databases">
        <title>The genomes of 5 underutilized Papilionoideae crops provide insights into root nodulation and disease resistance.</title>
        <authorList>
            <person name="Yuan L."/>
        </authorList>
    </citation>
    <scope>NUCLEOTIDE SEQUENCE [LARGE SCALE GENOMIC DNA]</scope>
    <source>
        <strain evidence="7">LY-2023</strain>
        <tissue evidence="7">Leaf</tissue>
    </source>
</reference>
<name>A0AAN9FUD6_CLITE</name>
<feature type="compositionally biased region" description="Basic and acidic residues" evidence="5">
    <location>
        <begin position="329"/>
        <end position="338"/>
    </location>
</feature>
<evidence type="ECO:0000256" key="2">
    <source>
        <dbReference type="ARBA" id="ARBA00022884"/>
    </source>
</evidence>
<keyword evidence="8" id="KW-1185">Reference proteome</keyword>
<dbReference type="GO" id="GO:0003723">
    <property type="term" value="F:RNA binding"/>
    <property type="evidence" value="ECO:0007669"/>
    <property type="project" value="UniProtKB-UniRule"/>
</dbReference>
<dbReference type="FunFam" id="3.30.70.330:FF:001380">
    <property type="entry name" value="RNA-binding (RRM/RBD/RNP motifs) family protein"/>
    <property type="match status" value="1"/>
</dbReference>
<feature type="domain" description="RRM" evidence="6">
    <location>
        <begin position="485"/>
        <end position="568"/>
    </location>
</feature>
<feature type="compositionally biased region" description="Basic and acidic residues" evidence="5">
    <location>
        <begin position="135"/>
        <end position="184"/>
    </location>
</feature>
<proteinExistence type="predicted"/>
<evidence type="ECO:0000313" key="7">
    <source>
        <dbReference type="EMBL" id="KAK7279253.1"/>
    </source>
</evidence>
<dbReference type="InterPro" id="IPR012677">
    <property type="entry name" value="Nucleotide-bd_a/b_plait_sf"/>
</dbReference>
<dbReference type="SMART" id="SM00360">
    <property type="entry name" value="RRM"/>
    <property type="match status" value="2"/>
</dbReference>
<dbReference type="Proteomes" id="UP001359559">
    <property type="component" value="Unassembled WGS sequence"/>
</dbReference>
<dbReference type="GO" id="GO:0008380">
    <property type="term" value="P:RNA splicing"/>
    <property type="evidence" value="ECO:0007669"/>
    <property type="project" value="UniProtKB-KW"/>
</dbReference>
<dbReference type="SUPFAM" id="SSF54928">
    <property type="entry name" value="RNA-binding domain, RBD"/>
    <property type="match status" value="2"/>
</dbReference>
<dbReference type="Gene3D" id="3.30.70.330">
    <property type="match status" value="4"/>
</dbReference>
<accession>A0AAN9FUD6</accession>
<feature type="compositionally biased region" description="Basic and acidic residues" evidence="5">
    <location>
        <begin position="229"/>
        <end position="254"/>
    </location>
</feature>
<dbReference type="EMBL" id="JAYKXN010000006">
    <property type="protein sequence ID" value="KAK7279253.1"/>
    <property type="molecule type" value="Genomic_DNA"/>
</dbReference>
<organism evidence="7 8">
    <name type="scientific">Clitoria ternatea</name>
    <name type="common">Butterfly pea</name>
    <dbReference type="NCBI Taxonomy" id="43366"/>
    <lineage>
        <taxon>Eukaryota</taxon>
        <taxon>Viridiplantae</taxon>
        <taxon>Streptophyta</taxon>
        <taxon>Embryophyta</taxon>
        <taxon>Tracheophyta</taxon>
        <taxon>Spermatophyta</taxon>
        <taxon>Magnoliopsida</taxon>
        <taxon>eudicotyledons</taxon>
        <taxon>Gunneridae</taxon>
        <taxon>Pentapetalae</taxon>
        <taxon>rosids</taxon>
        <taxon>fabids</taxon>
        <taxon>Fabales</taxon>
        <taxon>Fabaceae</taxon>
        <taxon>Papilionoideae</taxon>
        <taxon>50 kb inversion clade</taxon>
        <taxon>NPAAA clade</taxon>
        <taxon>indigoferoid/millettioid clade</taxon>
        <taxon>Phaseoleae</taxon>
        <taxon>Clitoria</taxon>
    </lineage>
</organism>
<keyword evidence="2 4" id="KW-0694">RNA-binding</keyword>
<keyword evidence="3" id="KW-0508">mRNA splicing</keyword>
<sequence length="979" mass="109486">MSRSNHLKEKNRKSIWFSEENCGEGSAARTRPFSFEEIMLRRRNKELLDDEKDPKLGFSSEKIADHFESSRIFKHDRSSTFGMEKRASEELVNISSRKKVESTYVKEDSLTERNNRAGHILDSKSSAGLNNKSRITKEKAVKEICGSRKSEKIDENSRYKDRNKHSRDSVNKDSYAETDRPKAERKTKKRNHIEEDENPNDYLAEKRHDRDRDNRFKSKKRLGIDFEEVPEKTNYRGLDKDKHAEGRARYERETKRKHRNEDDETQDRNKPRKQDLVKHHNVHVYERKERREKAKSHHEELTAKRRHSRSRERENRRSRSFSPRMQKHTYLDGERKELSVSSLKDGSRKKHSDVDRNRVSTNGSSSHHHRHGGSTSGLGGYSPRKRKSEAAVKTPSPSKHSREKKHAGWDLAPVGTNNPSPAVVSSGFQLSNCTVLSNMQDVASGTSLDLTLVKPLPVSFLSDLSSGKNTSIDSVQLTQATRPLRRLYIENLPASASEKAVMDCFNNLLLCTGVNHIQQARPCISCILHKDRGQALVEFLTAQDASAALSFDGSTLFGSTVKIRRPKDYVEVATGEPERSVDAAVTISDVVIDSPHKIFIGGISCHLSSDMLMKIAGAFGSLKAYHFETCVSNGSCAFLEYVDHSVTSKACAGLNGMKLGGEALTVVQAMPDASPLESASKPASYVIPEHAKPLLRKPTEVLKIKNVFAADSLSSLSDMAMEEILEDVRLECARFGTIKSINVVKHSSDRNLTTELEECEVINKVDSKDASQDMVCITNNTGCGFAEKVPHTKSRGKNGVELHDDVELEDNKIDGGSSVNVDKSAEVFDNKSCQEHPMSDTTVEDVGDKGSIIQECPDQHDTPDDGPEFLGKMVAIDIDVDVKNKMVGDNVHSDKRDCVIQEGFSEQDTSSELVGPKKGIDEEGDISGNVFEPGSILVEYGRAEACCSAAHCLHGRFFEGRMVTVEYVALSLYRARFTN</sequence>
<feature type="domain" description="RRM" evidence="6">
    <location>
        <begin position="596"/>
        <end position="671"/>
    </location>
</feature>
<dbReference type="InterPro" id="IPR000504">
    <property type="entry name" value="RRM_dom"/>
</dbReference>
<dbReference type="InterPro" id="IPR035979">
    <property type="entry name" value="RBD_domain_sf"/>
</dbReference>
<evidence type="ECO:0000259" key="6">
    <source>
        <dbReference type="PROSITE" id="PS50102"/>
    </source>
</evidence>
<evidence type="ECO:0000256" key="5">
    <source>
        <dbReference type="SAM" id="MobiDB-lite"/>
    </source>
</evidence>
<feature type="compositionally biased region" description="Polar residues" evidence="5">
    <location>
        <begin position="123"/>
        <end position="133"/>
    </location>
</feature>
<dbReference type="GO" id="GO:0006397">
    <property type="term" value="P:mRNA processing"/>
    <property type="evidence" value="ECO:0007669"/>
    <property type="project" value="UniProtKB-KW"/>
</dbReference>
<evidence type="ECO:0000256" key="3">
    <source>
        <dbReference type="ARBA" id="ARBA00023187"/>
    </source>
</evidence>
<dbReference type="FunFam" id="3.30.70.330:FF:000879">
    <property type="entry name" value="Splicing factor U2af large subunit A"/>
    <property type="match status" value="1"/>
</dbReference>
<protein>
    <recommendedName>
        <fullName evidence="6">RRM domain-containing protein</fullName>
    </recommendedName>
</protein>
<feature type="region of interest" description="Disordered" evidence="5">
    <location>
        <begin position="109"/>
        <end position="416"/>
    </location>
</feature>
<feature type="compositionally biased region" description="Basic and acidic residues" evidence="5">
    <location>
        <begin position="203"/>
        <end position="216"/>
    </location>
</feature>
<evidence type="ECO:0000256" key="1">
    <source>
        <dbReference type="ARBA" id="ARBA00022664"/>
    </source>
</evidence>
<evidence type="ECO:0000313" key="8">
    <source>
        <dbReference type="Proteomes" id="UP001359559"/>
    </source>
</evidence>
<feature type="compositionally biased region" description="Basic and acidic residues" evidence="5">
    <location>
        <begin position="266"/>
        <end position="303"/>
    </location>
</feature>
<evidence type="ECO:0000256" key="4">
    <source>
        <dbReference type="PROSITE-ProRule" id="PRU00176"/>
    </source>
</evidence>
<dbReference type="PROSITE" id="PS50102">
    <property type="entry name" value="RRM"/>
    <property type="match status" value="2"/>
</dbReference>
<comment type="caution">
    <text evidence="7">The sequence shown here is derived from an EMBL/GenBank/DDBJ whole genome shotgun (WGS) entry which is preliminary data.</text>
</comment>
<feature type="compositionally biased region" description="Basic and acidic residues" evidence="5">
    <location>
        <begin position="109"/>
        <end position="122"/>
    </location>
</feature>
<dbReference type="AlphaFoldDB" id="A0AAN9FUD6"/>